<feature type="domain" description="Peptidase S9 prolyl oligopeptidase catalytic" evidence="3">
    <location>
        <begin position="460"/>
        <end position="670"/>
    </location>
</feature>
<evidence type="ECO:0000256" key="1">
    <source>
        <dbReference type="ARBA" id="ARBA00022801"/>
    </source>
</evidence>
<keyword evidence="2" id="KW-0732">Signal</keyword>
<comment type="caution">
    <text evidence="4">The sequence shown here is derived from an EMBL/GenBank/DDBJ whole genome shotgun (WGS) entry which is preliminary data.</text>
</comment>
<gene>
    <name evidence="4" type="ORF">ABDJ85_08645</name>
</gene>
<dbReference type="Gene3D" id="3.40.50.1820">
    <property type="entry name" value="alpha/beta hydrolase"/>
    <property type="match status" value="1"/>
</dbReference>
<organism evidence="4 5">
    <name type="scientific">Roseateles paludis</name>
    <dbReference type="NCBI Taxonomy" id="3145238"/>
    <lineage>
        <taxon>Bacteria</taxon>
        <taxon>Pseudomonadati</taxon>
        <taxon>Pseudomonadota</taxon>
        <taxon>Betaproteobacteria</taxon>
        <taxon>Burkholderiales</taxon>
        <taxon>Sphaerotilaceae</taxon>
        <taxon>Roseateles</taxon>
    </lineage>
</organism>
<feature type="signal peptide" evidence="2">
    <location>
        <begin position="1"/>
        <end position="28"/>
    </location>
</feature>
<dbReference type="InterPro" id="IPR029058">
    <property type="entry name" value="AB_hydrolase_fold"/>
</dbReference>
<protein>
    <submittedName>
        <fullName evidence="4">Prolyl oligopeptidase family serine peptidase</fullName>
    </submittedName>
</protein>
<evidence type="ECO:0000313" key="5">
    <source>
        <dbReference type="Proteomes" id="UP001495147"/>
    </source>
</evidence>
<dbReference type="InterPro" id="IPR001375">
    <property type="entry name" value="Peptidase_S9_cat"/>
</dbReference>
<keyword evidence="1" id="KW-0378">Hydrolase</keyword>
<feature type="chain" id="PRO_5046592419" evidence="2">
    <location>
        <begin position="29"/>
        <end position="672"/>
    </location>
</feature>
<reference evidence="4 5" key="1">
    <citation type="submission" date="2024-05" db="EMBL/GenBank/DDBJ databases">
        <title>Roseateles sp. DJS-2-20 16S ribosomal RNA gene Genome sequencing and assembly.</title>
        <authorList>
            <person name="Woo H."/>
        </authorList>
    </citation>
    <scope>NUCLEOTIDE SEQUENCE [LARGE SCALE GENOMIC DNA]</scope>
    <source>
        <strain evidence="4 5">DJS-2-20</strain>
    </source>
</reference>
<dbReference type="PANTHER" id="PTHR42776:SF27">
    <property type="entry name" value="DIPEPTIDYL PEPTIDASE FAMILY MEMBER 6"/>
    <property type="match status" value="1"/>
</dbReference>
<name>A0ABV0G1D9_9BURK</name>
<evidence type="ECO:0000256" key="2">
    <source>
        <dbReference type="SAM" id="SignalP"/>
    </source>
</evidence>
<proteinExistence type="predicted"/>
<dbReference type="PANTHER" id="PTHR42776">
    <property type="entry name" value="SERINE PEPTIDASE S9 FAMILY MEMBER"/>
    <property type="match status" value="1"/>
</dbReference>
<dbReference type="EMBL" id="JBDPZD010000002">
    <property type="protein sequence ID" value="MEO3691534.1"/>
    <property type="molecule type" value="Genomic_DNA"/>
</dbReference>
<dbReference type="SUPFAM" id="SSF82171">
    <property type="entry name" value="DPP6 N-terminal domain-like"/>
    <property type="match status" value="1"/>
</dbReference>
<dbReference type="SUPFAM" id="SSF53474">
    <property type="entry name" value="alpha/beta-Hydrolases"/>
    <property type="match status" value="1"/>
</dbReference>
<accession>A0ABV0G1D9</accession>
<dbReference type="RefSeq" id="WP_347704353.1">
    <property type="nucleotide sequence ID" value="NZ_JBDPZD010000002.1"/>
</dbReference>
<dbReference type="Proteomes" id="UP001495147">
    <property type="component" value="Unassembled WGS sequence"/>
</dbReference>
<keyword evidence="5" id="KW-1185">Reference proteome</keyword>
<sequence>MQGKRFKLGGWLRMGAALVALHAGGALAAPPAAEVFFRPSDLVEAQLSPSGRLLAVTTRLKGQQRLGLAVVDLSPGGKSKHLAQFTDADVGGVEWQDDGRLLFSTSDLAEGSGLRETAWGLYGIDVESKKLRQYVRRRGGDSPSEGLLAELLPWNHMVAKVPHPQPDGPNEDVLMAEVAVDGSGLRVPLRLNTRNGVSRAVDFKLPPNCTGWISDSRAQPRVAFTRKKDVHAAYWRAPGSTEWVQLYEDTLLKAPYEIVGIDDVGGLYVADRRGPEGYRVLARYDFKTQAPEAKPLIATPGFDFDGSLVVEPGGKLIGVRTTVDGETTVWFDPRMKAFQDAVDGRFPGRVNRISCRRCGQADMTALVRSYSDHEPGELWVHQANAAAGMPAWRAVSRVRSGLDPAQMASMDLQRIKARDGRDLPVWVTRPDAAKGALPAVVLLHGGPWVRGNEWGWHPMAQYLASRGYLVIEPEFRGSTGYGEAHFTAGWKQWGQAMQDDVADALLWARKQGLASDQACIAGASYGGYSTLMGLVKHPELYRCGIAWLAVADLDLFLQGAFFVDDDLSDIGRKYTLPDMVGDAVKDAAMIAANSPVKQAARIKAPVLLAYGESDLRVPLAHGKRLRDAMKDAGNPPEWVSYAHEAHGFTKLENELDFAKRLEAFLAKHLSKP</sequence>
<evidence type="ECO:0000313" key="4">
    <source>
        <dbReference type="EMBL" id="MEO3691534.1"/>
    </source>
</evidence>
<evidence type="ECO:0000259" key="3">
    <source>
        <dbReference type="Pfam" id="PF00326"/>
    </source>
</evidence>
<dbReference type="Pfam" id="PF00326">
    <property type="entry name" value="Peptidase_S9"/>
    <property type="match status" value="1"/>
</dbReference>